<protein>
    <submittedName>
        <fullName evidence="2">Uncharacterized protein</fullName>
    </submittedName>
</protein>
<keyword evidence="1" id="KW-1133">Transmembrane helix</keyword>
<keyword evidence="1" id="KW-0472">Membrane</keyword>
<dbReference type="RefSeq" id="WP_085801071.1">
    <property type="nucleotide sequence ID" value="NZ_FWXB01000011.1"/>
</dbReference>
<reference evidence="2 3" key="1">
    <citation type="submission" date="2017-03" db="EMBL/GenBank/DDBJ databases">
        <authorList>
            <person name="Afonso C.L."/>
            <person name="Miller P.J."/>
            <person name="Scott M.A."/>
            <person name="Spackman E."/>
            <person name="Goraichik I."/>
            <person name="Dimitrov K.M."/>
            <person name="Suarez D.L."/>
            <person name="Swayne D.E."/>
        </authorList>
    </citation>
    <scope>NUCLEOTIDE SEQUENCE [LARGE SCALE GENOMIC DNA]</scope>
    <source>
        <strain evidence="2 3">CECT 7745</strain>
    </source>
</reference>
<sequence length="92" mass="10178">MGKHLQHGRAEASWAGIHNAFESKDTRFLKVARFLTFLLFGIAIGLLVAMLFLLGAALHLNHEPMISDVYTYLVWIGSLVLAGLVSLAIFRP</sequence>
<feature type="transmembrane region" description="Helical" evidence="1">
    <location>
        <begin position="69"/>
        <end position="90"/>
    </location>
</feature>
<proteinExistence type="predicted"/>
<feature type="transmembrane region" description="Helical" evidence="1">
    <location>
        <begin position="34"/>
        <end position="57"/>
    </location>
</feature>
<evidence type="ECO:0000313" key="3">
    <source>
        <dbReference type="Proteomes" id="UP000193224"/>
    </source>
</evidence>
<evidence type="ECO:0000256" key="1">
    <source>
        <dbReference type="SAM" id="Phobius"/>
    </source>
</evidence>
<dbReference type="Proteomes" id="UP000193224">
    <property type="component" value="Unassembled WGS sequence"/>
</dbReference>
<dbReference type="AlphaFoldDB" id="A0A1X7BU49"/>
<organism evidence="2 3">
    <name type="scientific">Roseovarius aestuarii</name>
    <dbReference type="NCBI Taxonomy" id="475083"/>
    <lineage>
        <taxon>Bacteria</taxon>
        <taxon>Pseudomonadati</taxon>
        <taxon>Pseudomonadota</taxon>
        <taxon>Alphaproteobacteria</taxon>
        <taxon>Rhodobacterales</taxon>
        <taxon>Roseobacteraceae</taxon>
        <taxon>Roseovarius</taxon>
    </lineage>
</organism>
<accession>A0A1X7BU49</accession>
<name>A0A1X7BU49_9RHOB</name>
<dbReference type="EMBL" id="FWXB01000011">
    <property type="protein sequence ID" value="SMC13138.1"/>
    <property type="molecule type" value="Genomic_DNA"/>
</dbReference>
<evidence type="ECO:0000313" key="2">
    <source>
        <dbReference type="EMBL" id="SMC13138.1"/>
    </source>
</evidence>
<gene>
    <name evidence="2" type="ORF">ROA7745_02973</name>
</gene>
<keyword evidence="1" id="KW-0812">Transmembrane</keyword>
<keyword evidence="3" id="KW-1185">Reference proteome</keyword>